<proteinExistence type="predicted"/>
<gene>
    <name evidence="5" type="ORF">V5R04_08695</name>
</gene>
<feature type="compositionally biased region" description="Low complexity" evidence="2">
    <location>
        <begin position="13"/>
        <end position="35"/>
    </location>
</feature>
<dbReference type="Gene3D" id="2.60.40.1240">
    <property type="match status" value="1"/>
</dbReference>
<feature type="transmembrane region" description="Helical" evidence="3">
    <location>
        <begin position="52"/>
        <end position="72"/>
    </location>
</feature>
<evidence type="ECO:0000313" key="5">
    <source>
        <dbReference type="EMBL" id="XBH20330.1"/>
    </source>
</evidence>
<dbReference type="EMBL" id="CP146203">
    <property type="protein sequence ID" value="XBH20330.1"/>
    <property type="molecule type" value="Genomic_DNA"/>
</dbReference>
<evidence type="ECO:0000256" key="3">
    <source>
        <dbReference type="SAM" id="Phobius"/>
    </source>
</evidence>
<evidence type="ECO:0000256" key="1">
    <source>
        <dbReference type="ARBA" id="ARBA00022729"/>
    </source>
</evidence>
<feature type="compositionally biased region" description="Polar residues" evidence="2">
    <location>
        <begin position="90"/>
        <end position="102"/>
    </location>
</feature>
<keyword evidence="3" id="KW-0472">Membrane</keyword>
<evidence type="ECO:0000256" key="2">
    <source>
        <dbReference type="SAM" id="MobiDB-lite"/>
    </source>
</evidence>
<accession>A0AAU7DTD3</accession>
<dbReference type="Pfam" id="PF11611">
    <property type="entry name" value="DUF4352"/>
    <property type="match status" value="1"/>
</dbReference>
<name>A0AAU7DTD3_9MICO</name>
<keyword evidence="1" id="KW-0732">Signal</keyword>
<keyword evidence="3" id="KW-1133">Transmembrane helix</keyword>
<feature type="region of interest" description="Disordered" evidence="2">
    <location>
        <begin position="74"/>
        <end position="121"/>
    </location>
</feature>
<organism evidence="5">
    <name type="scientific">Jonesiaceae bacterium BS-20</name>
    <dbReference type="NCBI Taxonomy" id="3120821"/>
    <lineage>
        <taxon>Bacteria</taxon>
        <taxon>Bacillati</taxon>
        <taxon>Actinomycetota</taxon>
        <taxon>Actinomycetes</taxon>
        <taxon>Micrococcales</taxon>
        <taxon>Jonesiaceae</taxon>
    </lineage>
</organism>
<dbReference type="AlphaFoldDB" id="A0AAU7DTD3"/>
<keyword evidence="3" id="KW-0812">Transmembrane</keyword>
<protein>
    <submittedName>
        <fullName evidence="5">DUF4352 domain-containing protein</fullName>
    </submittedName>
</protein>
<sequence length="257" mass="27110">MNQNNRFDPPQPFAQQGPQVPGQQGQGNPYPQQFQTVEPPKPKKSWFARHKVLTTLGAIIMVFAIGSAIGGGGDDQTPKAAPAASANTAGDNQQKQDATPEQSPDETPEEAPPAEPKGFQIGDVANVGDMTYKIVSVNTASEVGPSFSVTKAKGTFVVVKIEVTNNANEAAMVDSSFFKLKSGEKSFEADSMASLWANTSEDGNNGSFILENLNPDLTMSGVVVFDVSDTVATAADNVLVAQTGFWGTESVDILLAQ</sequence>
<evidence type="ECO:0000259" key="4">
    <source>
        <dbReference type="Pfam" id="PF11611"/>
    </source>
</evidence>
<dbReference type="InterPro" id="IPR029050">
    <property type="entry name" value="Immunoprotect_excell_Ig-like"/>
</dbReference>
<feature type="compositionally biased region" description="Low complexity" evidence="2">
    <location>
        <begin position="80"/>
        <end position="89"/>
    </location>
</feature>
<feature type="domain" description="DUF4352" evidence="4">
    <location>
        <begin position="119"/>
        <end position="230"/>
    </location>
</feature>
<reference evidence="5" key="1">
    <citation type="submission" date="2024-02" db="EMBL/GenBank/DDBJ databases">
        <title>Tomenella chthoni gen. nov. sp. nov., a member of the family Jonesiaceae isolated from bat guano.</title>
        <authorList>
            <person name="Miller S.L."/>
            <person name="King J."/>
            <person name="Sankaranarayanan K."/>
            <person name="Lawson P.A."/>
        </authorList>
    </citation>
    <scope>NUCLEOTIDE SEQUENCE</scope>
    <source>
        <strain evidence="5">BS-20</strain>
    </source>
</reference>
<dbReference type="InterPro" id="IPR029051">
    <property type="entry name" value="DUF4352"/>
</dbReference>
<feature type="region of interest" description="Disordered" evidence="2">
    <location>
        <begin position="1"/>
        <end position="43"/>
    </location>
</feature>